<accession>A0ABQ1YCZ4</accession>
<name>A0ABQ1YCZ4_9BACL</name>
<proteinExistence type="predicted"/>
<organism evidence="2 3">
    <name type="scientific">Paenibacillus segetis</name>
    <dbReference type="NCBI Taxonomy" id="1325360"/>
    <lineage>
        <taxon>Bacteria</taxon>
        <taxon>Bacillati</taxon>
        <taxon>Bacillota</taxon>
        <taxon>Bacilli</taxon>
        <taxon>Bacillales</taxon>
        <taxon>Paenibacillaceae</taxon>
        <taxon>Paenibacillus</taxon>
    </lineage>
</organism>
<keyword evidence="3" id="KW-1185">Reference proteome</keyword>
<evidence type="ECO:0000313" key="2">
    <source>
        <dbReference type="EMBL" id="GGH19974.1"/>
    </source>
</evidence>
<protein>
    <submittedName>
        <fullName evidence="2">Uncharacterized protein</fullName>
    </submittedName>
</protein>
<keyword evidence="1" id="KW-0472">Membrane</keyword>
<comment type="caution">
    <text evidence="2">The sequence shown here is derived from an EMBL/GenBank/DDBJ whole genome shotgun (WGS) entry which is preliminary data.</text>
</comment>
<feature type="transmembrane region" description="Helical" evidence="1">
    <location>
        <begin position="5"/>
        <end position="25"/>
    </location>
</feature>
<dbReference type="RefSeq" id="WP_188537692.1">
    <property type="nucleotide sequence ID" value="NZ_BMFT01000001.1"/>
</dbReference>
<dbReference type="EMBL" id="BMFT01000001">
    <property type="protein sequence ID" value="GGH19974.1"/>
    <property type="molecule type" value="Genomic_DNA"/>
</dbReference>
<evidence type="ECO:0000313" key="3">
    <source>
        <dbReference type="Proteomes" id="UP000659344"/>
    </source>
</evidence>
<keyword evidence="1" id="KW-1133">Transmembrane helix</keyword>
<evidence type="ECO:0000256" key="1">
    <source>
        <dbReference type="SAM" id="Phobius"/>
    </source>
</evidence>
<sequence>MKKFILVVSILVFIGLALVILINYYPKEVSINAQGIKYRLGTELVESEKLVHVQIEGKLYKSFSGKRRFEGMIDIEGEEIPVPLDQRQLTIPITNEGWGAISYPYFKYRETNGAVESAHIYQYGSIVINNDFTKVTIFVVDQNQLIDNNGTGWNGESGQMITAPASSRTEAIRISNEIAEKFLRGFQLK</sequence>
<reference evidence="3" key="1">
    <citation type="journal article" date="2019" name="Int. J. Syst. Evol. Microbiol.">
        <title>The Global Catalogue of Microorganisms (GCM) 10K type strain sequencing project: providing services to taxonomists for standard genome sequencing and annotation.</title>
        <authorList>
            <consortium name="The Broad Institute Genomics Platform"/>
            <consortium name="The Broad Institute Genome Sequencing Center for Infectious Disease"/>
            <person name="Wu L."/>
            <person name="Ma J."/>
        </authorList>
    </citation>
    <scope>NUCLEOTIDE SEQUENCE [LARGE SCALE GENOMIC DNA]</scope>
    <source>
        <strain evidence="3">CGMCC 1.12769</strain>
    </source>
</reference>
<keyword evidence="1" id="KW-0812">Transmembrane</keyword>
<gene>
    <name evidence="2" type="ORF">GCM10008013_17050</name>
</gene>
<dbReference type="Proteomes" id="UP000659344">
    <property type="component" value="Unassembled WGS sequence"/>
</dbReference>